<accession>A0A6N7KMS4</accession>
<organism evidence="2 3">
    <name type="scientific">Streptomyces kaniharaensis</name>
    <dbReference type="NCBI Taxonomy" id="212423"/>
    <lineage>
        <taxon>Bacteria</taxon>
        <taxon>Bacillati</taxon>
        <taxon>Actinomycetota</taxon>
        <taxon>Actinomycetes</taxon>
        <taxon>Kitasatosporales</taxon>
        <taxon>Streptomycetaceae</taxon>
        <taxon>Streptomyces</taxon>
    </lineage>
</organism>
<evidence type="ECO:0000313" key="3">
    <source>
        <dbReference type="Proteomes" id="UP000450000"/>
    </source>
</evidence>
<evidence type="ECO:0000313" key="2">
    <source>
        <dbReference type="EMBL" id="MQS11758.1"/>
    </source>
</evidence>
<dbReference type="Proteomes" id="UP000450000">
    <property type="component" value="Unassembled WGS sequence"/>
</dbReference>
<comment type="caution">
    <text evidence="2">The sequence shown here is derived from an EMBL/GenBank/DDBJ whole genome shotgun (WGS) entry which is preliminary data.</text>
</comment>
<evidence type="ECO:0008006" key="4">
    <source>
        <dbReference type="Google" id="ProtNLM"/>
    </source>
</evidence>
<reference evidence="2 3" key="1">
    <citation type="submission" date="2019-09" db="EMBL/GenBank/DDBJ databases">
        <title>Genome Sequences of Streptomyces kaniharaensis ATCC 21070.</title>
        <authorList>
            <person name="Zhu W."/>
            <person name="De Crecy-Lagard V."/>
            <person name="Richards N.G."/>
        </authorList>
    </citation>
    <scope>NUCLEOTIDE SEQUENCE [LARGE SCALE GENOMIC DNA]</scope>
    <source>
        <strain evidence="2 3">SF-557</strain>
    </source>
</reference>
<feature type="region of interest" description="Disordered" evidence="1">
    <location>
        <begin position="117"/>
        <end position="141"/>
    </location>
</feature>
<name>A0A6N7KMS4_9ACTN</name>
<dbReference type="AlphaFoldDB" id="A0A6N7KMS4"/>
<dbReference type="OrthoDB" id="4188685at2"/>
<protein>
    <recommendedName>
        <fullName evidence="4">Recombinase family protein</fullName>
    </recommendedName>
</protein>
<gene>
    <name evidence="2" type="ORF">F7Q99_05500</name>
</gene>
<evidence type="ECO:0000256" key="1">
    <source>
        <dbReference type="SAM" id="MobiDB-lite"/>
    </source>
</evidence>
<keyword evidence="3" id="KW-1185">Reference proteome</keyword>
<proteinExistence type="predicted"/>
<dbReference type="RefSeq" id="WP_153460317.1">
    <property type="nucleotide sequence ID" value="NZ_WBOF01000001.1"/>
</dbReference>
<sequence length="141" mass="15212">MMLNQSDRPPVGRVPVALYTATSNDATAHLLTSYARAFAEARDWTVTLATVDNDPTRPLDQRPGWQIVIDALNARTIKGVITWTRDMVTGGQADLAAEAFDRLATVLGDRGGFIAAASGHDDSHAPGNPLRPSPHLRTPDR</sequence>
<dbReference type="EMBL" id="WBOF01000001">
    <property type="protein sequence ID" value="MQS11758.1"/>
    <property type="molecule type" value="Genomic_DNA"/>
</dbReference>